<feature type="region of interest" description="Disordered" evidence="1">
    <location>
        <begin position="164"/>
        <end position="198"/>
    </location>
</feature>
<sequence length="277" mass="28555">MTHDADLTTTALRDLDPAAATDLTATERIRAEATFARIVATPPEAPGERTPSRRRSRRRRLLVPVGLAGAAALAIPAGLIGGGSAFASWTPEPRPLPAAAAQDAAAACRALLGVPDGGGAVEIAERRGGWAFVLFTGPAEEGSCLMPEEVVDADDPAAHRGDGFFGSYTTDPPPLSDGPPADGIEEDTSMTGSIPSGSPWPFSRDDWFSWVEGFVGRDVVAVTVHPPVGPDVEASVVDGRYAAWWPAGKANGDNPGLGGAFGYTLTLADGTTRDVAG</sequence>
<keyword evidence="4" id="KW-1185">Reference proteome</keyword>
<accession>A0ABP7XA57</accession>
<keyword evidence="2" id="KW-1133">Transmembrane helix</keyword>
<gene>
    <name evidence="3" type="ORF">GCM10022215_02990</name>
</gene>
<organism evidence="3 4">
    <name type="scientific">Nocardioides fonticola</name>
    <dbReference type="NCBI Taxonomy" id="450363"/>
    <lineage>
        <taxon>Bacteria</taxon>
        <taxon>Bacillati</taxon>
        <taxon>Actinomycetota</taxon>
        <taxon>Actinomycetes</taxon>
        <taxon>Propionibacteriales</taxon>
        <taxon>Nocardioidaceae</taxon>
        <taxon>Nocardioides</taxon>
    </lineage>
</organism>
<protein>
    <submittedName>
        <fullName evidence="3">Uncharacterized protein</fullName>
    </submittedName>
</protein>
<dbReference type="EMBL" id="BAAAZH010000001">
    <property type="protein sequence ID" value="GAA4108949.1"/>
    <property type="molecule type" value="Genomic_DNA"/>
</dbReference>
<proteinExistence type="predicted"/>
<evidence type="ECO:0000313" key="4">
    <source>
        <dbReference type="Proteomes" id="UP001501495"/>
    </source>
</evidence>
<evidence type="ECO:0000256" key="2">
    <source>
        <dbReference type="SAM" id="Phobius"/>
    </source>
</evidence>
<keyword evidence="2" id="KW-0472">Membrane</keyword>
<evidence type="ECO:0000313" key="3">
    <source>
        <dbReference type="EMBL" id="GAA4108949.1"/>
    </source>
</evidence>
<dbReference type="RefSeq" id="WP_344731417.1">
    <property type="nucleotide sequence ID" value="NZ_BAAAZH010000001.1"/>
</dbReference>
<comment type="caution">
    <text evidence="3">The sequence shown here is derived from an EMBL/GenBank/DDBJ whole genome shotgun (WGS) entry which is preliminary data.</text>
</comment>
<evidence type="ECO:0000256" key="1">
    <source>
        <dbReference type="SAM" id="MobiDB-lite"/>
    </source>
</evidence>
<dbReference type="Proteomes" id="UP001501495">
    <property type="component" value="Unassembled WGS sequence"/>
</dbReference>
<name>A0ABP7XA57_9ACTN</name>
<reference evidence="4" key="1">
    <citation type="journal article" date="2019" name="Int. J. Syst. Evol. Microbiol.">
        <title>The Global Catalogue of Microorganisms (GCM) 10K type strain sequencing project: providing services to taxonomists for standard genome sequencing and annotation.</title>
        <authorList>
            <consortium name="The Broad Institute Genomics Platform"/>
            <consortium name="The Broad Institute Genome Sequencing Center for Infectious Disease"/>
            <person name="Wu L."/>
            <person name="Ma J."/>
        </authorList>
    </citation>
    <scope>NUCLEOTIDE SEQUENCE [LARGE SCALE GENOMIC DNA]</scope>
    <source>
        <strain evidence="4">JCM 16703</strain>
    </source>
</reference>
<keyword evidence="2" id="KW-0812">Transmembrane</keyword>
<feature type="transmembrane region" description="Helical" evidence="2">
    <location>
        <begin position="61"/>
        <end position="89"/>
    </location>
</feature>